<dbReference type="InterPro" id="IPR014036">
    <property type="entry name" value="DeoR-like_C"/>
</dbReference>
<evidence type="ECO:0000313" key="6">
    <source>
        <dbReference type="Proteomes" id="UP001144471"/>
    </source>
</evidence>
<evidence type="ECO:0000256" key="1">
    <source>
        <dbReference type="ARBA" id="ARBA00023015"/>
    </source>
</evidence>
<dbReference type="Pfam" id="PF00455">
    <property type="entry name" value="DeoRC"/>
    <property type="match status" value="1"/>
</dbReference>
<dbReference type="SMART" id="SM00420">
    <property type="entry name" value="HTH_DEOR"/>
    <property type="match status" value="1"/>
</dbReference>
<proteinExistence type="predicted"/>
<comment type="caution">
    <text evidence="5">The sequence shown here is derived from an EMBL/GenBank/DDBJ whole genome shotgun (WGS) entry which is preliminary data.</text>
</comment>
<dbReference type="Gene3D" id="1.10.10.10">
    <property type="entry name" value="Winged helix-like DNA-binding domain superfamily/Winged helix DNA-binding domain"/>
    <property type="match status" value="1"/>
</dbReference>
<keyword evidence="2" id="KW-0238">DNA-binding</keyword>
<dbReference type="SUPFAM" id="SSF46785">
    <property type="entry name" value="Winged helix' DNA-binding domain"/>
    <property type="match status" value="1"/>
</dbReference>
<dbReference type="SUPFAM" id="SSF100950">
    <property type="entry name" value="NagB/RpiA/CoA transferase-like"/>
    <property type="match status" value="1"/>
</dbReference>
<dbReference type="PANTHER" id="PTHR30363:SF44">
    <property type="entry name" value="AGA OPERON TRANSCRIPTIONAL REPRESSOR-RELATED"/>
    <property type="match status" value="1"/>
</dbReference>
<accession>A0A9W6GPX2</accession>
<feature type="domain" description="HTH deoR-type" evidence="4">
    <location>
        <begin position="3"/>
        <end position="58"/>
    </location>
</feature>
<protein>
    <submittedName>
        <fullName evidence="5">DeoR family transcriptional regulator</fullName>
    </submittedName>
</protein>
<dbReference type="EMBL" id="BSDY01000029">
    <property type="protein sequence ID" value="GLI57941.1"/>
    <property type="molecule type" value="Genomic_DNA"/>
</dbReference>
<evidence type="ECO:0000259" key="4">
    <source>
        <dbReference type="PROSITE" id="PS51000"/>
    </source>
</evidence>
<dbReference type="SMART" id="SM01134">
    <property type="entry name" value="DeoRC"/>
    <property type="match status" value="1"/>
</dbReference>
<dbReference type="PROSITE" id="PS51000">
    <property type="entry name" value="HTH_DEOR_2"/>
    <property type="match status" value="1"/>
</dbReference>
<dbReference type="InterPro" id="IPR050313">
    <property type="entry name" value="Carb_Metab_HTH_regulators"/>
</dbReference>
<dbReference type="InterPro" id="IPR036390">
    <property type="entry name" value="WH_DNA-bd_sf"/>
</dbReference>
<sequence>MLAEERKDRILQILKEDGQIKVSYLTKLFNVSLQTIRRDLETLETEGLIKKVYGGAILNREKFQDFSHSTREKQSLEEKEEIAEIAVKLIEEGDSIALNDSTTNIALARKIRQNFKKLTIISNSLLIINELSNVEGFTTILAGGILNVKEQAFFGEITERILDDFRVDKAFISVSSLSLRSGITDYPLEEVQVQKKLLNISQKSIILADSSKLESTSLIKVRDIADMELLVTDSNISSEVKSSYEGAGVTVINNI</sequence>
<evidence type="ECO:0000256" key="2">
    <source>
        <dbReference type="ARBA" id="ARBA00023125"/>
    </source>
</evidence>
<name>A0A9W6GPX2_9FUSO</name>
<keyword evidence="1" id="KW-0805">Transcription regulation</keyword>
<dbReference type="PANTHER" id="PTHR30363">
    <property type="entry name" value="HTH-TYPE TRANSCRIPTIONAL REGULATOR SRLR-RELATED"/>
    <property type="match status" value="1"/>
</dbReference>
<organism evidence="5 6">
    <name type="scientific">Propionigenium maris DSM 9537</name>
    <dbReference type="NCBI Taxonomy" id="1123000"/>
    <lineage>
        <taxon>Bacteria</taxon>
        <taxon>Fusobacteriati</taxon>
        <taxon>Fusobacteriota</taxon>
        <taxon>Fusobacteriia</taxon>
        <taxon>Fusobacteriales</taxon>
        <taxon>Fusobacteriaceae</taxon>
        <taxon>Propionigenium</taxon>
    </lineage>
</organism>
<gene>
    <name evidence="5" type="ORF">PM10SUCC1_34550</name>
</gene>
<dbReference type="AlphaFoldDB" id="A0A9W6GPX2"/>
<dbReference type="InterPro" id="IPR018356">
    <property type="entry name" value="Tscrpt_reg_HTH_DeoR_CS"/>
</dbReference>
<keyword evidence="3" id="KW-0804">Transcription</keyword>
<dbReference type="Pfam" id="PF08220">
    <property type="entry name" value="HTH_DeoR"/>
    <property type="match status" value="1"/>
</dbReference>
<dbReference type="Proteomes" id="UP001144471">
    <property type="component" value="Unassembled WGS sequence"/>
</dbReference>
<evidence type="ECO:0000313" key="5">
    <source>
        <dbReference type="EMBL" id="GLI57941.1"/>
    </source>
</evidence>
<dbReference type="InterPro" id="IPR036388">
    <property type="entry name" value="WH-like_DNA-bd_sf"/>
</dbReference>
<keyword evidence="6" id="KW-1185">Reference proteome</keyword>
<dbReference type="PROSITE" id="PS00894">
    <property type="entry name" value="HTH_DEOR_1"/>
    <property type="match status" value="1"/>
</dbReference>
<dbReference type="PRINTS" id="PR00037">
    <property type="entry name" value="HTHLACR"/>
</dbReference>
<dbReference type="GO" id="GO:0003700">
    <property type="term" value="F:DNA-binding transcription factor activity"/>
    <property type="evidence" value="ECO:0007669"/>
    <property type="project" value="InterPro"/>
</dbReference>
<dbReference type="InterPro" id="IPR037171">
    <property type="entry name" value="NagB/RpiA_transferase-like"/>
</dbReference>
<dbReference type="RefSeq" id="WP_281837617.1">
    <property type="nucleotide sequence ID" value="NZ_BSDY01000029.1"/>
</dbReference>
<evidence type="ECO:0000256" key="3">
    <source>
        <dbReference type="ARBA" id="ARBA00023163"/>
    </source>
</evidence>
<reference evidence="5" key="1">
    <citation type="submission" date="2022-12" db="EMBL/GenBank/DDBJ databases">
        <title>Reference genome sequencing for broad-spectrum identification of bacterial and archaeal isolates by mass spectrometry.</title>
        <authorList>
            <person name="Sekiguchi Y."/>
            <person name="Tourlousse D.M."/>
        </authorList>
    </citation>
    <scope>NUCLEOTIDE SEQUENCE</scope>
    <source>
        <strain evidence="5">10succ1</strain>
    </source>
</reference>
<dbReference type="GO" id="GO:0003677">
    <property type="term" value="F:DNA binding"/>
    <property type="evidence" value="ECO:0007669"/>
    <property type="project" value="UniProtKB-KW"/>
</dbReference>
<dbReference type="InterPro" id="IPR001034">
    <property type="entry name" value="DeoR_HTH"/>
</dbReference>